<evidence type="ECO:0000313" key="1">
    <source>
        <dbReference type="EMBL" id="KAJ9121285.1"/>
    </source>
</evidence>
<sequence>MTSTTDIKSLKFPSDFYWGYATASAQVEGSIDVHGKGLSIWDTFSVDPSHSEDGGSTKVATDFFNKYQEDIDLMKSYGVNAHRMSLSWSRIIPQGGKGDPINKEGVQFYRKVLKALLDAGITPFVTLFHWDLPQALQDKYLGFLSKEIIADFENYARICFESFGDLVKHWFTINEPNIYSLLGHCFGKHAPGRSSDRKISPEGDSHTEPFIVGHNLLLAHATSVKLYRDEFAEQGGKIGLVINMNWGEPIDTSPENVFLAKQFMACTAGWFAEPITTGDYPQLMKDLKGHRLPSFTEEEKSLLKGSTDFLAINHYTTYMIKKRTTAADPADMWASFLPDIQPGFQDADGKDIGPLAGLSWVRPVPWGFGKLMQWAYDSYKVDIYISENGVVCPNENELPREQAINDDFRIGYLESYADQIALKIAEGIPIKSYLMWAWTVCAAEIRHVDSARLMA</sequence>
<dbReference type="Proteomes" id="UP001234202">
    <property type="component" value="Unassembled WGS sequence"/>
</dbReference>
<name>A0ACC2XB68_9TREE</name>
<protein>
    <submittedName>
        <fullName evidence="1">Uncharacterized protein</fullName>
    </submittedName>
</protein>
<keyword evidence="2" id="KW-1185">Reference proteome</keyword>
<accession>A0ACC2XB68</accession>
<dbReference type="EMBL" id="JASBWV010000017">
    <property type="protein sequence ID" value="KAJ9121285.1"/>
    <property type="molecule type" value="Genomic_DNA"/>
</dbReference>
<organism evidence="1 2">
    <name type="scientific">Naganishia onofrii</name>
    <dbReference type="NCBI Taxonomy" id="1851511"/>
    <lineage>
        <taxon>Eukaryota</taxon>
        <taxon>Fungi</taxon>
        <taxon>Dikarya</taxon>
        <taxon>Basidiomycota</taxon>
        <taxon>Agaricomycotina</taxon>
        <taxon>Tremellomycetes</taxon>
        <taxon>Filobasidiales</taxon>
        <taxon>Filobasidiaceae</taxon>
        <taxon>Naganishia</taxon>
    </lineage>
</organism>
<gene>
    <name evidence="1" type="ORF">QFC24_004621</name>
</gene>
<proteinExistence type="predicted"/>
<reference evidence="1" key="1">
    <citation type="submission" date="2023-04" db="EMBL/GenBank/DDBJ databases">
        <title>Draft Genome sequencing of Naganishia species isolated from polar environments using Oxford Nanopore Technology.</title>
        <authorList>
            <person name="Leo P."/>
            <person name="Venkateswaran K."/>
        </authorList>
    </citation>
    <scope>NUCLEOTIDE SEQUENCE</scope>
    <source>
        <strain evidence="1">DBVPG 5303</strain>
    </source>
</reference>
<comment type="caution">
    <text evidence="1">The sequence shown here is derived from an EMBL/GenBank/DDBJ whole genome shotgun (WGS) entry which is preliminary data.</text>
</comment>
<evidence type="ECO:0000313" key="2">
    <source>
        <dbReference type="Proteomes" id="UP001234202"/>
    </source>
</evidence>